<dbReference type="GO" id="GO:0032153">
    <property type="term" value="C:cell division site"/>
    <property type="evidence" value="ECO:0007669"/>
    <property type="project" value="TreeGrafter"/>
</dbReference>
<feature type="transmembrane region" description="Helical" evidence="6">
    <location>
        <begin position="142"/>
        <end position="158"/>
    </location>
</feature>
<evidence type="ECO:0000256" key="1">
    <source>
        <dbReference type="ARBA" id="ARBA00004141"/>
    </source>
</evidence>
<proteinExistence type="predicted"/>
<dbReference type="OrthoDB" id="9768187at2"/>
<evidence type="ECO:0000256" key="5">
    <source>
        <dbReference type="ARBA" id="ARBA00023136"/>
    </source>
</evidence>
<keyword evidence="8" id="KW-1185">Reference proteome</keyword>
<protein>
    <submittedName>
        <fullName evidence="7">Rod shape determining protein RodA</fullName>
    </submittedName>
</protein>
<evidence type="ECO:0000313" key="8">
    <source>
        <dbReference type="Proteomes" id="UP000239002"/>
    </source>
</evidence>
<evidence type="ECO:0000256" key="2">
    <source>
        <dbReference type="ARBA" id="ARBA00022692"/>
    </source>
</evidence>
<keyword evidence="5 6" id="KW-0472">Membrane</keyword>
<dbReference type="Proteomes" id="UP000239002">
    <property type="component" value="Unassembled WGS sequence"/>
</dbReference>
<dbReference type="GO" id="GO:0005886">
    <property type="term" value="C:plasma membrane"/>
    <property type="evidence" value="ECO:0007669"/>
    <property type="project" value="TreeGrafter"/>
</dbReference>
<dbReference type="Pfam" id="PF01098">
    <property type="entry name" value="FTSW_RODA_SPOVE"/>
    <property type="match status" value="2"/>
</dbReference>
<evidence type="ECO:0000256" key="4">
    <source>
        <dbReference type="ARBA" id="ARBA00022989"/>
    </source>
</evidence>
<dbReference type="PANTHER" id="PTHR30474:SF1">
    <property type="entry name" value="PEPTIDOGLYCAN GLYCOSYLTRANSFERASE MRDB"/>
    <property type="match status" value="1"/>
</dbReference>
<dbReference type="NCBIfam" id="NF037961">
    <property type="entry name" value="RodA_shape"/>
    <property type="match status" value="1"/>
</dbReference>
<feature type="transmembrane region" description="Helical" evidence="6">
    <location>
        <begin position="179"/>
        <end position="197"/>
    </location>
</feature>
<feature type="transmembrane region" description="Helical" evidence="6">
    <location>
        <begin position="75"/>
        <end position="94"/>
    </location>
</feature>
<reference evidence="7 8" key="1">
    <citation type="submission" date="2018-02" db="EMBL/GenBank/DDBJ databases">
        <title>Genomic Encyclopedia of Archaeal and Bacterial Type Strains, Phase II (KMG-II): from individual species to whole genera.</title>
        <authorList>
            <person name="Goeker M."/>
        </authorList>
    </citation>
    <scope>NUCLEOTIDE SEQUENCE [LARGE SCALE GENOMIC DNA]</scope>
    <source>
        <strain evidence="7 8">DSM 16809</strain>
    </source>
</reference>
<dbReference type="GO" id="GO:0008360">
    <property type="term" value="P:regulation of cell shape"/>
    <property type="evidence" value="ECO:0007669"/>
    <property type="project" value="UniProtKB-KW"/>
</dbReference>
<gene>
    <name evidence="7" type="ORF">LY01_00928</name>
</gene>
<dbReference type="GO" id="GO:0051301">
    <property type="term" value="P:cell division"/>
    <property type="evidence" value="ECO:0007669"/>
    <property type="project" value="InterPro"/>
</dbReference>
<dbReference type="PANTHER" id="PTHR30474">
    <property type="entry name" value="CELL CYCLE PROTEIN"/>
    <property type="match status" value="1"/>
</dbReference>
<dbReference type="RefSeq" id="WP_104514613.1">
    <property type="nucleotide sequence ID" value="NZ_MQVW01000027.1"/>
</dbReference>
<keyword evidence="4 6" id="KW-1133">Transmembrane helix</keyword>
<name>A0A2S6ISF1_9FLAO</name>
<accession>A0A2S6ISF1</accession>
<dbReference type="InterPro" id="IPR001182">
    <property type="entry name" value="FtsW/RodA"/>
</dbReference>
<comment type="subcellular location">
    <subcellularLocation>
        <location evidence="1">Membrane</location>
        <topology evidence="1">Multi-pass membrane protein</topology>
    </subcellularLocation>
</comment>
<keyword evidence="3" id="KW-0133">Cell shape</keyword>
<dbReference type="AlphaFoldDB" id="A0A2S6ISF1"/>
<evidence type="ECO:0000256" key="6">
    <source>
        <dbReference type="SAM" id="Phobius"/>
    </source>
</evidence>
<feature type="transmembrane region" description="Helical" evidence="6">
    <location>
        <begin position="328"/>
        <end position="350"/>
    </location>
</feature>
<feature type="transmembrane region" description="Helical" evidence="6">
    <location>
        <begin position="235"/>
        <end position="256"/>
    </location>
</feature>
<organism evidence="7 8">
    <name type="scientific">Nonlabens xylanidelens</name>
    <dbReference type="NCBI Taxonomy" id="191564"/>
    <lineage>
        <taxon>Bacteria</taxon>
        <taxon>Pseudomonadati</taxon>
        <taxon>Bacteroidota</taxon>
        <taxon>Flavobacteriia</taxon>
        <taxon>Flavobacteriales</taxon>
        <taxon>Flavobacteriaceae</taxon>
        <taxon>Nonlabens</taxon>
    </lineage>
</organism>
<evidence type="ECO:0000256" key="3">
    <source>
        <dbReference type="ARBA" id="ARBA00022960"/>
    </source>
</evidence>
<keyword evidence="2 6" id="KW-0812">Transmembrane</keyword>
<feature type="transmembrane region" description="Helical" evidence="6">
    <location>
        <begin position="203"/>
        <end position="220"/>
    </location>
</feature>
<feature type="transmembrane region" description="Helical" evidence="6">
    <location>
        <begin position="362"/>
        <end position="383"/>
    </location>
</feature>
<feature type="transmembrane region" description="Helical" evidence="6">
    <location>
        <begin position="51"/>
        <end position="68"/>
    </location>
</feature>
<dbReference type="GO" id="GO:0015648">
    <property type="term" value="F:lipid-linked peptidoglycan transporter activity"/>
    <property type="evidence" value="ECO:0007669"/>
    <property type="project" value="TreeGrafter"/>
</dbReference>
<feature type="transmembrane region" description="Helical" evidence="6">
    <location>
        <begin position="12"/>
        <end position="31"/>
    </location>
</feature>
<sequence length="425" mass="47346">MGIGDRPKYDIAAILIYTALVFIGLFSIYSAAPVLEYTSITDINQVYGKQFLFIGVCALLIIIILAIEVKFYEQFAGLIYVVSMLSLAGLYIFGKEVNGAVSWYPIGSFTFQPSEFAKFATALAVAKFLSQLNVSLKNVRDFMIVAGIIALPALLIVPQPDPGSALIYTAFFFALHREGLSLWYLSLGIIALALFLAALVINIWWIILIIVVVVAIIYLLSRKRKHNKRLPKPRIYLYVIATFICIAYTLSTSYIFNNILEDRHRNRIDIVLGRVQDDAGIGYNINQSMIAIGNGGWAGKPLEEATQTRGGYVPEQHTDFVFSAIGEVSGLLGTSITILLFMFLIYRIIIMAERQRNQFARIYGYGVAGIFFLHFFVNVGMVIGLLPTVGIPLPFMSYGGSGLMGFTILLFIFIKLDAHRMSYDH</sequence>
<comment type="caution">
    <text evidence="7">The sequence shown here is derived from an EMBL/GenBank/DDBJ whole genome shotgun (WGS) entry which is preliminary data.</text>
</comment>
<evidence type="ECO:0000313" key="7">
    <source>
        <dbReference type="EMBL" id="PPK97101.1"/>
    </source>
</evidence>
<feature type="transmembrane region" description="Helical" evidence="6">
    <location>
        <begin position="395"/>
        <end position="414"/>
    </location>
</feature>
<dbReference type="EMBL" id="PTJE01000001">
    <property type="protein sequence ID" value="PPK97101.1"/>
    <property type="molecule type" value="Genomic_DNA"/>
</dbReference>